<keyword evidence="4" id="KW-1185">Reference proteome</keyword>
<feature type="compositionally biased region" description="Basic and acidic residues" evidence="2">
    <location>
        <begin position="58"/>
        <end position="96"/>
    </location>
</feature>
<accession>A0A428N5E8</accession>
<feature type="compositionally biased region" description="Basic and acidic residues" evidence="2">
    <location>
        <begin position="212"/>
        <end position="225"/>
    </location>
</feature>
<dbReference type="OrthoDB" id="9779630at2"/>
<reference evidence="3 4" key="1">
    <citation type="submission" date="2018-10" db="EMBL/GenBank/DDBJ databases">
        <title>Draft genome sequence of Bacillus salarius IM0101, isolated from a hypersaline soil in Inner Mongolia, China.</title>
        <authorList>
            <person name="Yamprayoonswat W."/>
            <person name="Boonvisut S."/>
            <person name="Jumpathong W."/>
            <person name="Sittihan S."/>
            <person name="Ruangsuj P."/>
            <person name="Wanthongcharoen S."/>
            <person name="Thongpramul N."/>
            <person name="Pimmason S."/>
            <person name="Yu B."/>
            <person name="Yasawong M."/>
        </authorList>
    </citation>
    <scope>NUCLEOTIDE SEQUENCE [LARGE SCALE GENOMIC DNA]</scope>
    <source>
        <strain evidence="3 4">IM0101</strain>
    </source>
</reference>
<dbReference type="PANTHER" id="PTHR31088:SF6">
    <property type="entry name" value="PHAGE SHOCK PROTEIN A"/>
    <property type="match status" value="1"/>
</dbReference>
<protein>
    <submittedName>
        <fullName evidence="3">PspA/IM30 family protein</fullName>
    </submittedName>
</protein>
<evidence type="ECO:0000256" key="1">
    <source>
        <dbReference type="ARBA" id="ARBA00043985"/>
    </source>
</evidence>
<feature type="region of interest" description="Disordered" evidence="2">
    <location>
        <begin position="58"/>
        <end position="225"/>
    </location>
</feature>
<dbReference type="RefSeq" id="WP_125555396.1">
    <property type="nucleotide sequence ID" value="NZ_RBVX01000006.1"/>
</dbReference>
<comment type="similarity">
    <text evidence="1">Belongs to the PspA/Vipp/IM30 family.</text>
</comment>
<proteinExistence type="inferred from homology"/>
<sequence length="225" mass="25689">MSIFKRLKDVTLSNMNALLDRAEDPEKLLDQYLLDMEKDMTEAEKSVAQQISIEKKFKKQLDDAEEMRDKRQSQAEKAIEKGDEDLARRALEDKNQHQQTMDDLSSTYEDAKQSSQQLRDQLQDMKKEYEKMKAKKETLKARASSAKAQKKINDSMSGFGSDNASAGFDRMSDKVNELEAEAETSQELRGSNTSLDDELDALDNNDVDDELEALKSKMNNKNESE</sequence>
<comment type="caution">
    <text evidence="3">The sequence shown here is derived from an EMBL/GenBank/DDBJ whole genome shotgun (WGS) entry which is preliminary data.</text>
</comment>
<evidence type="ECO:0000313" key="4">
    <source>
        <dbReference type="Proteomes" id="UP000275076"/>
    </source>
</evidence>
<gene>
    <name evidence="3" type="ORF">D7Z54_08430</name>
</gene>
<dbReference type="InterPro" id="IPR007157">
    <property type="entry name" value="PspA_VIPP1"/>
</dbReference>
<feature type="compositionally biased region" description="Basic and acidic residues" evidence="2">
    <location>
        <begin position="121"/>
        <end position="140"/>
    </location>
</feature>
<dbReference type="Gene3D" id="1.20.5.1160">
    <property type="entry name" value="Vasodilator-stimulated phosphoprotein"/>
    <property type="match status" value="1"/>
</dbReference>
<dbReference type="EMBL" id="RBVX01000006">
    <property type="protein sequence ID" value="RSL33713.1"/>
    <property type="molecule type" value="Genomic_DNA"/>
</dbReference>
<feature type="compositionally biased region" description="Polar residues" evidence="2">
    <location>
        <begin position="185"/>
        <end position="194"/>
    </location>
</feature>
<feature type="compositionally biased region" description="Polar residues" evidence="2">
    <location>
        <begin position="97"/>
        <end position="108"/>
    </location>
</feature>
<dbReference type="Proteomes" id="UP000275076">
    <property type="component" value="Unassembled WGS sequence"/>
</dbReference>
<feature type="compositionally biased region" description="Polar residues" evidence="2">
    <location>
        <begin position="154"/>
        <end position="164"/>
    </location>
</feature>
<organism evidence="3 4">
    <name type="scientific">Salibacterium salarium</name>
    <dbReference type="NCBI Taxonomy" id="284579"/>
    <lineage>
        <taxon>Bacteria</taxon>
        <taxon>Bacillati</taxon>
        <taxon>Bacillota</taxon>
        <taxon>Bacilli</taxon>
        <taxon>Bacillales</taxon>
        <taxon>Bacillaceae</taxon>
    </lineage>
</organism>
<evidence type="ECO:0000313" key="3">
    <source>
        <dbReference type="EMBL" id="RSL33713.1"/>
    </source>
</evidence>
<dbReference type="Pfam" id="PF04012">
    <property type="entry name" value="PspA_IM30"/>
    <property type="match status" value="1"/>
</dbReference>
<dbReference type="PANTHER" id="PTHR31088">
    <property type="entry name" value="MEMBRANE-ASSOCIATED PROTEIN VIPP1, CHLOROPLASTIC"/>
    <property type="match status" value="1"/>
</dbReference>
<dbReference type="AlphaFoldDB" id="A0A428N5E8"/>
<feature type="compositionally biased region" description="Acidic residues" evidence="2">
    <location>
        <begin position="195"/>
        <end position="211"/>
    </location>
</feature>
<name>A0A428N5E8_9BACI</name>
<evidence type="ECO:0000256" key="2">
    <source>
        <dbReference type="SAM" id="MobiDB-lite"/>
    </source>
</evidence>